<evidence type="ECO:0000313" key="2">
    <source>
        <dbReference type="EMBL" id="NRN63032.1"/>
    </source>
</evidence>
<dbReference type="RefSeq" id="WP_173123407.1">
    <property type="nucleotide sequence ID" value="NZ_CBCSGW010000039.1"/>
</dbReference>
<dbReference type="SUPFAM" id="SSF81901">
    <property type="entry name" value="HCP-like"/>
    <property type="match status" value="1"/>
</dbReference>
<dbReference type="EMBL" id="JAAATY010000001">
    <property type="protein sequence ID" value="NRN63032.1"/>
    <property type="molecule type" value="Genomic_DNA"/>
</dbReference>
<comment type="caution">
    <text evidence="2">The sequence shown here is derived from an EMBL/GenBank/DDBJ whole genome shotgun (WGS) entry which is preliminary data.</text>
</comment>
<keyword evidence="3" id="KW-1185">Reference proteome</keyword>
<gene>
    <name evidence="2" type="ORF">GC106_2330</name>
</gene>
<feature type="domain" description="CHAT" evidence="1">
    <location>
        <begin position="780"/>
        <end position="1041"/>
    </location>
</feature>
<evidence type="ECO:0000259" key="1">
    <source>
        <dbReference type="Pfam" id="PF12770"/>
    </source>
</evidence>
<sequence length="1042" mass="110213">MVVSHVEQALSYLDQAQGSTDLDVADAAVEACRQVADSVPHDHIDRPVHLHNLSLALRLRFERAGSADDLQLAIATSRQALDTASGGDPNLSSYRHNLAMALWLRFSRANRREDLAEAIGVARRGTAGAEPGRTLCLTMLGVALFSRYKLSGSKPDLDEAISLIRSAVSQPALLSDLSTALLARFESSGDPADLDEAIAAGLTAADAFPQGHPEWVRAVSGLCTSFRVRFEHARNRSDLDRSVGYGRAAAEACPSAAALGDLAVALRVQYLATGSPADLDVALGTAQAAVEAAALDDPARADHYHTLGATLMNRYELLNEPADLDDAISLIRSAAGAARTDRPRMLAQLMAALRIRFERTGALADLDEAIATGWEAVATTTANHAHLSVLAQALLRRYGRTGTQADLDQALTLAREAHAVVPLTERATVSTVVGQVLLTRYHRSGSATDLDAAISAFRGAASPSLGPALLERYRLRGIRADLSEALALAEDAADPHDARSLADLAQVLRETSDLDEVISFSRAAVQATGADDPELAARLADLGYLLLEAGDHDEAFTRFVESASVPLALPSIVVNSCRAAGSLIAGSSPGRAANLLETAVRVAALSPSQPEDLAMEAASLALTAGSPSRALSLLELGRGEHLSQALGTRGDVVDLRAEYPEFTRRFVDLRDQLSQPADPLAAAPADRGGLAAAFDTTLAAIRALPGFETFLVPVEVDLSAAADGPVAVLNVSRYGSDAILVTASGITSVALPRLTKRAIASRVTEFHGAVRSANQEHVHAVLEWLWDVAAEPVLSALGFTGTPRGEWPRMWWVAQGALGLLPLHAAGYHYSRGQSVLDRVISSYTPTIQALRHARDYARPAAVSDALVVATLPHAVAEAEAVRQLVPNSTLLTSTADTPPAHWPTRGNVLSHVDNCAIVHFACRGTGTSLVLEDDPLRIASLVPVQLTRARLAYLSACTTPPPSAEPIQLPAAFQLAGYPHVVGTLWEVPDPSVASFIATDFYGAMASTSDSARALHQAIRGIRTDIPHLPSMWAAYLHFGA</sequence>
<accession>A0ABX2EWB7</accession>
<protein>
    <submittedName>
        <fullName evidence="2">CHAT domain-containing protein</fullName>
    </submittedName>
</protein>
<proteinExistence type="predicted"/>
<dbReference type="Proteomes" id="UP000763557">
    <property type="component" value="Unassembled WGS sequence"/>
</dbReference>
<dbReference type="InterPro" id="IPR024983">
    <property type="entry name" value="CHAT_dom"/>
</dbReference>
<dbReference type="InterPro" id="IPR011990">
    <property type="entry name" value="TPR-like_helical_dom_sf"/>
</dbReference>
<evidence type="ECO:0000313" key="3">
    <source>
        <dbReference type="Proteomes" id="UP000763557"/>
    </source>
</evidence>
<dbReference type="Pfam" id="PF12770">
    <property type="entry name" value="CHAT"/>
    <property type="match status" value="1"/>
</dbReference>
<name>A0ABX2EWB7_9PSEU</name>
<reference evidence="2 3" key="1">
    <citation type="submission" date="2020-01" db="EMBL/GenBank/DDBJ databases">
        <title>Kibdelosporangium persica a novel Actinomycetes from a hot desert in Iran.</title>
        <authorList>
            <person name="Safaei N."/>
            <person name="Zaburannyi N."/>
            <person name="Mueller R."/>
            <person name="Wink J."/>
        </authorList>
    </citation>
    <scope>NUCLEOTIDE SEQUENCE [LARGE SCALE GENOMIC DNA]</scope>
    <source>
        <strain evidence="2 3">4NS15</strain>
    </source>
</reference>
<organism evidence="2 3">
    <name type="scientific">Kibdelosporangium persicum</name>
    <dbReference type="NCBI Taxonomy" id="2698649"/>
    <lineage>
        <taxon>Bacteria</taxon>
        <taxon>Bacillati</taxon>
        <taxon>Actinomycetota</taxon>
        <taxon>Actinomycetes</taxon>
        <taxon>Pseudonocardiales</taxon>
        <taxon>Pseudonocardiaceae</taxon>
        <taxon>Kibdelosporangium</taxon>
    </lineage>
</organism>
<dbReference type="Gene3D" id="1.25.40.10">
    <property type="entry name" value="Tetratricopeptide repeat domain"/>
    <property type="match status" value="2"/>
</dbReference>